<name>K1SJQ0_9ZZZZ</name>
<dbReference type="InterPro" id="IPR029052">
    <property type="entry name" value="Metallo-depent_PP-like"/>
</dbReference>
<accession>K1SJQ0</accession>
<dbReference type="PANTHER" id="PTHR32440">
    <property type="entry name" value="PHOSPHATASE DCR2-RELATED-RELATED"/>
    <property type="match status" value="1"/>
</dbReference>
<dbReference type="SUPFAM" id="SSF56300">
    <property type="entry name" value="Metallo-dependent phosphatases"/>
    <property type="match status" value="1"/>
</dbReference>
<feature type="non-terminal residue" evidence="1">
    <location>
        <position position="124"/>
    </location>
</feature>
<comment type="caution">
    <text evidence="1">The sequence shown here is derived from an EMBL/GenBank/DDBJ whole genome shotgun (WGS) entry which is preliminary data.</text>
</comment>
<dbReference type="GO" id="GO:0016788">
    <property type="term" value="F:hydrolase activity, acting on ester bonds"/>
    <property type="evidence" value="ECO:0007669"/>
    <property type="project" value="TreeGrafter"/>
</dbReference>
<dbReference type="EMBL" id="AJWZ01007111">
    <property type="protein sequence ID" value="EKC57828.1"/>
    <property type="molecule type" value="Genomic_DNA"/>
</dbReference>
<protein>
    <submittedName>
        <fullName evidence="1">Metallophosphoesterase</fullName>
    </submittedName>
</protein>
<gene>
    <name evidence="1" type="ORF">OBE_10323</name>
</gene>
<sequence>MPSLLFQHIPVPEIYELLKEVPKGTDGAVKKDGKYYVLNTDIASGHLDEGPCPAEVNGGEFDAWKQQGDIKAAFFGHDHNNDFCGTYEGIDMVHTSGVGFYIYGNGPLHGSRVIDIDENTLDYS</sequence>
<organism evidence="1">
    <name type="scientific">human gut metagenome</name>
    <dbReference type="NCBI Taxonomy" id="408170"/>
    <lineage>
        <taxon>unclassified sequences</taxon>
        <taxon>metagenomes</taxon>
        <taxon>organismal metagenomes</taxon>
    </lineage>
</organism>
<evidence type="ECO:0000313" key="1">
    <source>
        <dbReference type="EMBL" id="EKC57828.1"/>
    </source>
</evidence>
<dbReference type="AlphaFoldDB" id="K1SJQ0"/>
<proteinExistence type="predicted"/>
<dbReference type="GO" id="GO:0005737">
    <property type="term" value="C:cytoplasm"/>
    <property type="evidence" value="ECO:0007669"/>
    <property type="project" value="TreeGrafter"/>
</dbReference>
<reference evidence="1" key="1">
    <citation type="journal article" date="2013" name="Environ. Microbiol.">
        <title>Microbiota from the distal guts of lean and obese adolescents exhibit partial functional redundancy besides clear differences in community structure.</title>
        <authorList>
            <person name="Ferrer M."/>
            <person name="Ruiz A."/>
            <person name="Lanza F."/>
            <person name="Haange S.B."/>
            <person name="Oberbach A."/>
            <person name="Till H."/>
            <person name="Bargiela R."/>
            <person name="Campoy C."/>
            <person name="Segura M.T."/>
            <person name="Richter M."/>
            <person name="von Bergen M."/>
            <person name="Seifert J."/>
            <person name="Suarez A."/>
        </authorList>
    </citation>
    <scope>NUCLEOTIDE SEQUENCE</scope>
</reference>